<dbReference type="PANTHER" id="PTHR17695:SF11">
    <property type="entry name" value="SMALL SUBUNIT PROCESSOME COMPONENT 20 HOMOLOG"/>
    <property type="match status" value="1"/>
</dbReference>
<protein>
    <submittedName>
        <fullName evidence="1">Small subunit processome component 20</fullName>
    </submittedName>
</protein>
<evidence type="ECO:0000313" key="2">
    <source>
        <dbReference type="Proteomes" id="UP001567538"/>
    </source>
</evidence>
<reference evidence="1 2" key="1">
    <citation type="submission" date="2024-06" db="EMBL/GenBank/DDBJ databases">
        <title>A chromosome level genome sequence of Diviner's sage (Salvia divinorum).</title>
        <authorList>
            <person name="Ford S.A."/>
            <person name="Ro D.-K."/>
            <person name="Ness R.W."/>
            <person name="Phillips M.A."/>
        </authorList>
    </citation>
    <scope>NUCLEOTIDE SEQUENCE [LARGE SCALE GENOMIC DNA]</scope>
    <source>
        <strain evidence="1">SAF-2024a</strain>
        <tissue evidence="1">Leaf</tissue>
    </source>
</reference>
<sequence>MTQQRIRTRRGSKSWCYGPLALRKECHGGESVLDGQDVTVKRVLLIGSLKFYNIVHLQKHRRATALARFSNFVSSVYLFKAITYKVFVPLLFSMLFNARDGNDESIRSACVNALGSIWLHDVGPVQCLASQMFPIFVTKLDDQKP</sequence>
<organism evidence="1 2">
    <name type="scientific">Salvia divinorum</name>
    <name type="common">Maria pastora</name>
    <name type="synonym">Diviner's sage</name>
    <dbReference type="NCBI Taxonomy" id="28513"/>
    <lineage>
        <taxon>Eukaryota</taxon>
        <taxon>Viridiplantae</taxon>
        <taxon>Streptophyta</taxon>
        <taxon>Embryophyta</taxon>
        <taxon>Tracheophyta</taxon>
        <taxon>Spermatophyta</taxon>
        <taxon>Magnoliopsida</taxon>
        <taxon>eudicotyledons</taxon>
        <taxon>Gunneridae</taxon>
        <taxon>Pentapetalae</taxon>
        <taxon>asterids</taxon>
        <taxon>lamiids</taxon>
        <taxon>Lamiales</taxon>
        <taxon>Lamiaceae</taxon>
        <taxon>Nepetoideae</taxon>
        <taxon>Mentheae</taxon>
        <taxon>Salviinae</taxon>
        <taxon>Salvia</taxon>
        <taxon>Salvia subgen. Calosphace</taxon>
    </lineage>
</organism>
<dbReference type="AlphaFoldDB" id="A0ABD1G6U1"/>
<dbReference type="InterPro" id="IPR052575">
    <property type="entry name" value="SSU_processome_comp_20"/>
</dbReference>
<name>A0ABD1G6U1_SALDI</name>
<dbReference type="Proteomes" id="UP001567538">
    <property type="component" value="Unassembled WGS sequence"/>
</dbReference>
<comment type="caution">
    <text evidence="1">The sequence shown here is derived from an EMBL/GenBank/DDBJ whole genome shotgun (WGS) entry which is preliminary data.</text>
</comment>
<gene>
    <name evidence="1" type="ORF">AAHA92_27499</name>
</gene>
<accession>A0ABD1G6U1</accession>
<proteinExistence type="predicted"/>
<evidence type="ECO:0000313" key="1">
    <source>
        <dbReference type="EMBL" id="KAL1538796.1"/>
    </source>
</evidence>
<keyword evidence="2" id="KW-1185">Reference proteome</keyword>
<dbReference type="EMBL" id="JBEAFC010000010">
    <property type="protein sequence ID" value="KAL1538796.1"/>
    <property type="molecule type" value="Genomic_DNA"/>
</dbReference>
<dbReference type="PANTHER" id="PTHR17695">
    <property type="entry name" value="SMALL SUBUNIT PROCESSOME COMPONENT 20 HOMOLOG"/>
    <property type="match status" value="1"/>
</dbReference>